<accession>A0A813LD72</accession>
<feature type="compositionally biased region" description="Low complexity" evidence="1">
    <location>
        <begin position="25"/>
        <end position="38"/>
    </location>
</feature>
<evidence type="ECO:0000256" key="1">
    <source>
        <dbReference type="SAM" id="MobiDB-lite"/>
    </source>
</evidence>
<reference evidence="2" key="1">
    <citation type="submission" date="2021-02" db="EMBL/GenBank/DDBJ databases">
        <authorList>
            <person name="Dougan E. K."/>
            <person name="Rhodes N."/>
            <person name="Thang M."/>
            <person name="Chan C."/>
        </authorList>
    </citation>
    <scope>NUCLEOTIDE SEQUENCE</scope>
</reference>
<dbReference type="Proteomes" id="UP000626109">
    <property type="component" value="Unassembled WGS sequence"/>
</dbReference>
<comment type="caution">
    <text evidence="2">The sequence shown here is derived from an EMBL/GenBank/DDBJ whole genome shotgun (WGS) entry which is preliminary data.</text>
</comment>
<feature type="region of interest" description="Disordered" evidence="1">
    <location>
        <begin position="1"/>
        <end position="80"/>
    </location>
</feature>
<sequence>PDSFLDSNGTAASLEAPSLRGLQPTLASPSASSRSPTRMGSPLAELRASRAGGTTPVRSQPEGGQAGETLRGCFSLGPDS</sequence>
<evidence type="ECO:0000313" key="2">
    <source>
        <dbReference type="EMBL" id="CAE8730106.1"/>
    </source>
</evidence>
<gene>
    <name evidence="2" type="ORF">PGLA2088_LOCUS45631</name>
</gene>
<feature type="non-terminal residue" evidence="2">
    <location>
        <position position="80"/>
    </location>
</feature>
<feature type="compositionally biased region" description="Polar residues" evidence="1">
    <location>
        <begin position="1"/>
        <end position="11"/>
    </location>
</feature>
<proteinExistence type="predicted"/>
<protein>
    <submittedName>
        <fullName evidence="2">Uncharacterized protein</fullName>
    </submittedName>
</protein>
<dbReference type="EMBL" id="CAJNNW010035799">
    <property type="protein sequence ID" value="CAE8730106.1"/>
    <property type="molecule type" value="Genomic_DNA"/>
</dbReference>
<name>A0A813LD72_POLGL</name>
<dbReference type="AlphaFoldDB" id="A0A813LD72"/>
<organism evidence="2 3">
    <name type="scientific">Polarella glacialis</name>
    <name type="common">Dinoflagellate</name>
    <dbReference type="NCBI Taxonomy" id="89957"/>
    <lineage>
        <taxon>Eukaryota</taxon>
        <taxon>Sar</taxon>
        <taxon>Alveolata</taxon>
        <taxon>Dinophyceae</taxon>
        <taxon>Suessiales</taxon>
        <taxon>Suessiaceae</taxon>
        <taxon>Polarella</taxon>
    </lineage>
</organism>
<evidence type="ECO:0000313" key="3">
    <source>
        <dbReference type="Proteomes" id="UP000626109"/>
    </source>
</evidence>
<feature type="non-terminal residue" evidence="2">
    <location>
        <position position="1"/>
    </location>
</feature>